<name>A0A1J5PVG7_9ZZZZ</name>
<accession>A0A1J5PVG7</accession>
<comment type="caution">
    <text evidence="1">The sequence shown here is derived from an EMBL/GenBank/DDBJ whole genome shotgun (WGS) entry which is preliminary data.</text>
</comment>
<sequence>MGQIDLAFHLRSIASVDENPGDMGQCDAEPRRAGKAGQPLQTFVVRGDIFALMHIGARDQKAAKPF</sequence>
<proteinExistence type="predicted"/>
<dbReference type="AlphaFoldDB" id="A0A1J5PVG7"/>
<reference evidence="1" key="1">
    <citation type="submission" date="2016-10" db="EMBL/GenBank/DDBJ databases">
        <title>Sequence of Gallionella enrichment culture.</title>
        <authorList>
            <person name="Poehlein A."/>
            <person name="Muehling M."/>
            <person name="Daniel R."/>
        </authorList>
    </citation>
    <scope>NUCLEOTIDE SEQUENCE</scope>
</reference>
<protein>
    <submittedName>
        <fullName evidence="1">Uncharacterized protein</fullName>
    </submittedName>
</protein>
<dbReference type="EMBL" id="MLJW01005835">
    <property type="protein sequence ID" value="OIQ67581.1"/>
    <property type="molecule type" value="Genomic_DNA"/>
</dbReference>
<evidence type="ECO:0000313" key="1">
    <source>
        <dbReference type="EMBL" id="OIQ67581.1"/>
    </source>
</evidence>
<gene>
    <name evidence="1" type="ORF">GALL_508390</name>
</gene>
<organism evidence="1">
    <name type="scientific">mine drainage metagenome</name>
    <dbReference type="NCBI Taxonomy" id="410659"/>
    <lineage>
        <taxon>unclassified sequences</taxon>
        <taxon>metagenomes</taxon>
        <taxon>ecological metagenomes</taxon>
    </lineage>
</organism>